<reference evidence="2" key="1">
    <citation type="journal article" date="2023" name="Front. Plant Sci.">
        <title>Chromosomal-level genome assembly of Melastoma candidum provides insights into trichome evolution.</title>
        <authorList>
            <person name="Zhong Y."/>
            <person name="Wu W."/>
            <person name="Sun C."/>
            <person name="Zou P."/>
            <person name="Liu Y."/>
            <person name="Dai S."/>
            <person name="Zhou R."/>
        </authorList>
    </citation>
    <scope>NUCLEOTIDE SEQUENCE [LARGE SCALE GENOMIC DNA]</scope>
</reference>
<organism evidence="1 2">
    <name type="scientific">Melastoma candidum</name>
    <dbReference type="NCBI Taxonomy" id="119954"/>
    <lineage>
        <taxon>Eukaryota</taxon>
        <taxon>Viridiplantae</taxon>
        <taxon>Streptophyta</taxon>
        <taxon>Embryophyta</taxon>
        <taxon>Tracheophyta</taxon>
        <taxon>Spermatophyta</taxon>
        <taxon>Magnoliopsida</taxon>
        <taxon>eudicotyledons</taxon>
        <taxon>Gunneridae</taxon>
        <taxon>Pentapetalae</taxon>
        <taxon>rosids</taxon>
        <taxon>malvids</taxon>
        <taxon>Myrtales</taxon>
        <taxon>Melastomataceae</taxon>
        <taxon>Melastomatoideae</taxon>
        <taxon>Melastomateae</taxon>
        <taxon>Melastoma</taxon>
    </lineage>
</organism>
<protein>
    <submittedName>
        <fullName evidence="1">Uncharacterized protein</fullName>
    </submittedName>
</protein>
<dbReference type="Proteomes" id="UP001057402">
    <property type="component" value="Chromosome 5"/>
</dbReference>
<dbReference type="EMBL" id="CM042884">
    <property type="protein sequence ID" value="KAI4369415.1"/>
    <property type="molecule type" value="Genomic_DNA"/>
</dbReference>
<name>A0ACB9QS16_9MYRT</name>
<evidence type="ECO:0000313" key="1">
    <source>
        <dbReference type="EMBL" id="KAI4369415.1"/>
    </source>
</evidence>
<comment type="caution">
    <text evidence="1">The sequence shown here is derived from an EMBL/GenBank/DDBJ whole genome shotgun (WGS) entry which is preliminary data.</text>
</comment>
<proteinExistence type="predicted"/>
<sequence>MDELRALETARHLLSEGDQCSGQSCTSDGPSVTPLLVLSTLVPVIGSFFMGWVVSNAGFLYNSSVPCVRLMLLSEKTGSRTSLYFMSSVRLFGSGGIRDNRRSRLVHGTIGGAMVSLVNGKIADVIGRRYTMGISVIFGAAGWLLIASAQYVWCLDLGRLLVGVGIGITLYVFALCCEFSMVYFLGTVVSWRMSALIGVAPCILQMIGLFVIPESPRWLAKVGHDVQFEGTLRRLRGKNADISQEAADIWEYMVSFEQKPQSHITDLFQLRYAHSIIIAVGLVTFMQLGATTAIANYASSIFESAGLSGNIGIVSIAIIQIPVTGLCVVLMDKAGRRPLLMVSSTGMCMSCFLVGLAFCFQNQENLEVATPVMVFVGLMAYTVFYSIGIAVPWVLMSEVFPINVKGAGGSLVTLVNWSSAWVSTYTFNFMFEWSPSGTFYIFATICALAVAFETALVPETKGRVLEELHASLVNFLSIASLQSDLIQIECVY</sequence>
<accession>A0ACB9QS16</accession>
<gene>
    <name evidence="1" type="ORF">MLD38_017855</name>
</gene>
<keyword evidence="2" id="KW-1185">Reference proteome</keyword>
<evidence type="ECO:0000313" key="2">
    <source>
        <dbReference type="Proteomes" id="UP001057402"/>
    </source>
</evidence>